<organism evidence="4 5">
    <name type="scientific">Iris pallida</name>
    <name type="common">Sweet iris</name>
    <dbReference type="NCBI Taxonomy" id="29817"/>
    <lineage>
        <taxon>Eukaryota</taxon>
        <taxon>Viridiplantae</taxon>
        <taxon>Streptophyta</taxon>
        <taxon>Embryophyta</taxon>
        <taxon>Tracheophyta</taxon>
        <taxon>Spermatophyta</taxon>
        <taxon>Magnoliopsida</taxon>
        <taxon>Liliopsida</taxon>
        <taxon>Asparagales</taxon>
        <taxon>Iridaceae</taxon>
        <taxon>Iridoideae</taxon>
        <taxon>Irideae</taxon>
        <taxon>Iris</taxon>
    </lineage>
</organism>
<keyword evidence="4" id="KW-0675">Receptor</keyword>
<sequence>MREHAELLNSVRDDIGESKARKHLVACLVGCSYFVKGLRFMGALVMFHLQVEFNEVKESCRKRLDGHNRHRRKPQPESINFGLGGIFSNHQVLLRYGLLKGR</sequence>
<comment type="caution">
    <text evidence="4">The sequence shown here is derived from an EMBL/GenBank/DDBJ whole genome shotgun (WGS) entry which is preliminary data.</text>
</comment>
<dbReference type="SUPFAM" id="SSF103612">
    <property type="entry name" value="SBT domain"/>
    <property type="match status" value="1"/>
</dbReference>
<keyword evidence="1" id="KW-0479">Metal-binding</keyword>
<keyword evidence="1" id="KW-0862">Zinc</keyword>
<evidence type="ECO:0000313" key="4">
    <source>
        <dbReference type="EMBL" id="KAJ6829410.1"/>
    </source>
</evidence>
<dbReference type="InterPro" id="IPR036893">
    <property type="entry name" value="SBP_sf"/>
</dbReference>
<dbReference type="GO" id="GO:0008270">
    <property type="term" value="F:zinc ion binding"/>
    <property type="evidence" value="ECO:0007669"/>
    <property type="project" value="UniProtKB-KW"/>
</dbReference>
<feature type="domain" description="SBP-type" evidence="2">
    <location>
        <begin position="1"/>
        <end position="74"/>
    </location>
</feature>
<dbReference type="GO" id="GO:0005634">
    <property type="term" value="C:nucleus"/>
    <property type="evidence" value="ECO:0007669"/>
    <property type="project" value="InterPro"/>
</dbReference>
<dbReference type="InterPro" id="IPR004333">
    <property type="entry name" value="SBP_dom"/>
</dbReference>
<reference evidence="4" key="1">
    <citation type="journal article" date="2023" name="GigaByte">
        <title>Genome assembly of the bearded iris, Iris pallida Lam.</title>
        <authorList>
            <person name="Bruccoleri R.E."/>
            <person name="Oakeley E.J."/>
            <person name="Faust A.M.E."/>
            <person name="Altorfer M."/>
            <person name="Dessus-Babus S."/>
            <person name="Burckhardt D."/>
            <person name="Oertli M."/>
            <person name="Naumann U."/>
            <person name="Petersen F."/>
            <person name="Wong J."/>
        </authorList>
    </citation>
    <scope>NUCLEOTIDE SEQUENCE</scope>
    <source>
        <strain evidence="4">GSM-AAB239-AS_SAM_17_03QT</strain>
    </source>
</reference>
<name>A0AAX6GL42_IRIPA</name>
<dbReference type="GO" id="GO:0003677">
    <property type="term" value="F:DNA binding"/>
    <property type="evidence" value="ECO:0007669"/>
    <property type="project" value="InterPro"/>
</dbReference>
<gene>
    <name evidence="3" type="ORF">M6B38_232830</name>
    <name evidence="4" type="ORF">M6B38_357865</name>
</gene>
<keyword evidence="1" id="KW-0863">Zinc-finger</keyword>
<evidence type="ECO:0000259" key="2">
    <source>
        <dbReference type="PROSITE" id="PS51141"/>
    </source>
</evidence>
<dbReference type="PROSITE" id="PS51141">
    <property type="entry name" value="ZF_SBP"/>
    <property type="match status" value="1"/>
</dbReference>
<proteinExistence type="predicted"/>
<evidence type="ECO:0000313" key="5">
    <source>
        <dbReference type="Proteomes" id="UP001140949"/>
    </source>
</evidence>
<evidence type="ECO:0000256" key="1">
    <source>
        <dbReference type="PROSITE-ProRule" id="PRU00470"/>
    </source>
</evidence>
<dbReference type="Proteomes" id="UP001140949">
    <property type="component" value="Unassembled WGS sequence"/>
</dbReference>
<evidence type="ECO:0000313" key="3">
    <source>
        <dbReference type="EMBL" id="KAJ6794500.1"/>
    </source>
</evidence>
<accession>A0AAX6GL42</accession>
<reference evidence="4" key="2">
    <citation type="submission" date="2023-04" db="EMBL/GenBank/DDBJ databases">
        <authorList>
            <person name="Bruccoleri R.E."/>
            <person name="Oakeley E.J."/>
            <person name="Faust A.-M."/>
            <person name="Dessus-Babus S."/>
            <person name="Altorfer M."/>
            <person name="Burckhardt D."/>
            <person name="Oertli M."/>
            <person name="Naumann U."/>
            <person name="Petersen F."/>
            <person name="Wong J."/>
        </authorList>
    </citation>
    <scope>NUCLEOTIDE SEQUENCE</scope>
    <source>
        <strain evidence="4">GSM-AAB239-AS_SAM_17_03QT</strain>
        <tissue evidence="4">Leaf</tissue>
    </source>
</reference>
<dbReference type="EMBL" id="JANAVB010018600">
    <property type="protein sequence ID" value="KAJ6829410.1"/>
    <property type="molecule type" value="Genomic_DNA"/>
</dbReference>
<dbReference type="EMBL" id="JANAVB010042254">
    <property type="protein sequence ID" value="KAJ6794500.1"/>
    <property type="molecule type" value="Genomic_DNA"/>
</dbReference>
<keyword evidence="5" id="KW-1185">Reference proteome</keyword>
<dbReference type="AlphaFoldDB" id="A0AAX6GL42"/>
<protein>
    <submittedName>
        <fullName evidence="4">Golgi SNAP receptor complex member 1-2-like isoform X1</fullName>
    </submittedName>
</protein>